<dbReference type="EMBL" id="JBHULN010000024">
    <property type="protein sequence ID" value="MFD2574046.1"/>
    <property type="molecule type" value="Genomic_DNA"/>
</dbReference>
<evidence type="ECO:0000313" key="3">
    <source>
        <dbReference type="Proteomes" id="UP001597469"/>
    </source>
</evidence>
<gene>
    <name evidence="2" type="ORF">ACFSUS_25645</name>
</gene>
<feature type="signal peptide" evidence="1">
    <location>
        <begin position="1"/>
        <end position="20"/>
    </location>
</feature>
<dbReference type="RefSeq" id="WP_381527330.1">
    <property type="nucleotide sequence ID" value="NZ_JBHULN010000024.1"/>
</dbReference>
<dbReference type="PROSITE" id="PS51257">
    <property type="entry name" value="PROKAR_LIPOPROTEIN"/>
    <property type="match status" value="1"/>
</dbReference>
<feature type="chain" id="PRO_5045222536" description="DUF4249 family protein" evidence="1">
    <location>
        <begin position="21"/>
        <end position="163"/>
    </location>
</feature>
<evidence type="ECO:0000313" key="2">
    <source>
        <dbReference type="EMBL" id="MFD2574046.1"/>
    </source>
</evidence>
<proteinExistence type="predicted"/>
<organism evidence="2 3">
    <name type="scientific">Spirosoma soli</name>
    <dbReference type="NCBI Taxonomy" id="1770529"/>
    <lineage>
        <taxon>Bacteria</taxon>
        <taxon>Pseudomonadati</taxon>
        <taxon>Bacteroidota</taxon>
        <taxon>Cytophagia</taxon>
        <taxon>Cytophagales</taxon>
        <taxon>Cytophagaceae</taxon>
        <taxon>Spirosoma</taxon>
    </lineage>
</organism>
<accession>A0ABW5MC39</accession>
<reference evidence="3" key="1">
    <citation type="journal article" date="2019" name="Int. J. Syst. Evol. Microbiol.">
        <title>The Global Catalogue of Microorganisms (GCM) 10K type strain sequencing project: providing services to taxonomists for standard genome sequencing and annotation.</title>
        <authorList>
            <consortium name="The Broad Institute Genomics Platform"/>
            <consortium name="The Broad Institute Genome Sequencing Center for Infectious Disease"/>
            <person name="Wu L."/>
            <person name="Ma J."/>
        </authorList>
    </citation>
    <scope>NUCLEOTIDE SEQUENCE [LARGE SCALE GENOMIC DNA]</scope>
    <source>
        <strain evidence="3">KCTC 42805</strain>
    </source>
</reference>
<name>A0ABW5MC39_9BACT</name>
<evidence type="ECO:0008006" key="4">
    <source>
        <dbReference type="Google" id="ProtNLM"/>
    </source>
</evidence>
<dbReference type="Proteomes" id="UP001597469">
    <property type="component" value="Unassembled WGS sequence"/>
</dbReference>
<sequence length="163" mass="18235">MRSSLTASKTALLVVISSLAFVSSGCQKEYEQDLETIQNQWAGSSSDLMVNHGKVVIKLEPHGSIRAKVFQGQIPVYEFILDREKQQNLLTNTIDNADVYLTGEHRDGLVIDDLQSRTRYVLSFYDVANRLKDIPTSQPKTIFIKGYAMGLAPYTQSVALNSY</sequence>
<keyword evidence="1" id="KW-0732">Signal</keyword>
<keyword evidence="3" id="KW-1185">Reference proteome</keyword>
<evidence type="ECO:0000256" key="1">
    <source>
        <dbReference type="SAM" id="SignalP"/>
    </source>
</evidence>
<comment type="caution">
    <text evidence="2">The sequence shown here is derived from an EMBL/GenBank/DDBJ whole genome shotgun (WGS) entry which is preliminary data.</text>
</comment>
<protein>
    <recommendedName>
        <fullName evidence="4">DUF4249 family protein</fullName>
    </recommendedName>
</protein>